<sequence>MKVTVSDKLVAKEAMTVEEMAALAPERLRLEERVPGVQGEAFDLKAWYAAWVSRHGVVPENEPTHVQADAADEFRAVLPWAQADRAVMQYAVDGAPLDKGFPIRLYVPDGSSACLNVKSIIGLRFLRDASLGEQATYGFVNSIPADALWKPKQ</sequence>
<dbReference type="SUPFAM" id="SSF56524">
    <property type="entry name" value="Oxidoreductase molybdopterin-binding domain"/>
    <property type="match status" value="1"/>
</dbReference>
<keyword evidence="2" id="KW-1185">Reference proteome</keyword>
<gene>
    <name evidence="1" type="ORF">B5M42_17850</name>
</gene>
<reference evidence="1 2" key="1">
    <citation type="submission" date="2017-03" db="EMBL/GenBank/DDBJ databases">
        <title>Isolation of Levoglucosan Utilizing Bacteria.</title>
        <authorList>
            <person name="Arya A.S."/>
        </authorList>
    </citation>
    <scope>NUCLEOTIDE SEQUENCE [LARGE SCALE GENOMIC DNA]</scope>
    <source>
        <strain evidence="1 2">MEC069</strain>
    </source>
</reference>
<organism evidence="1 2">
    <name type="scientific">Paenibacillus athensensis</name>
    <dbReference type="NCBI Taxonomy" id="1967502"/>
    <lineage>
        <taxon>Bacteria</taxon>
        <taxon>Bacillati</taxon>
        <taxon>Bacillota</taxon>
        <taxon>Bacilli</taxon>
        <taxon>Bacillales</taxon>
        <taxon>Paenibacillaceae</taxon>
        <taxon>Paenibacillus</taxon>
    </lineage>
</organism>
<dbReference type="Proteomes" id="UP000298246">
    <property type="component" value="Unassembled WGS sequence"/>
</dbReference>
<dbReference type="Gene3D" id="3.90.420.10">
    <property type="entry name" value="Oxidoreductase, molybdopterin-binding domain"/>
    <property type="match status" value="1"/>
</dbReference>
<dbReference type="InterPro" id="IPR036374">
    <property type="entry name" value="OxRdtase_Mopterin-bd_sf"/>
</dbReference>
<dbReference type="AlphaFoldDB" id="A0A4Y8PW51"/>
<evidence type="ECO:0008006" key="3">
    <source>
        <dbReference type="Google" id="ProtNLM"/>
    </source>
</evidence>
<comment type="caution">
    <text evidence="1">The sequence shown here is derived from an EMBL/GenBank/DDBJ whole genome shotgun (WGS) entry which is preliminary data.</text>
</comment>
<name>A0A4Y8PW51_9BACL</name>
<dbReference type="RefSeq" id="WP_134755252.1">
    <property type="nucleotide sequence ID" value="NZ_MYFO02000004.1"/>
</dbReference>
<evidence type="ECO:0000313" key="1">
    <source>
        <dbReference type="EMBL" id="TFE85251.1"/>
    </source>
</evidence>
<dbReference type="OrthoDB" id="2381583at2"/>
<accession>A0A4Y8PW51</accession>
<protein>
    <recommendedName>
        <fullName evidence="3">Molybdopterin-dependent oxidoreductase</fullName>
    </recommendedName>
</protein>
<dbReference type="EMBL" id="MYFO01000027">
    <property type="protein sequence ID" value="TFE85251.1"/>
    <property type="molecule type" value="Genomic_DNA"/>
</dbReference>
<proteinExistence type="predicted"/>
<evidence type="ECO:0000313" key="2">
    <source>
        <dbReference type="Proteomes" id="UP000298246"/>
    </source>
</evidence>